<reference evidence="3" key="1">
    <citation type="submission" date="2019-02" db="EMBL/GenBank/DDBJ databases">
        <authorList>
            <person name="Li S.-H."/>
        </authorList>
    </citation>
    <scope>NUCLEOTIDE SEQUENCE</scope>
    <source>
        <strain evidence="3">IMCC14734</strain>
    </source>
</reference>
<comment type="caution">
    <text evidence="3">The sequence shown here is derived from an EMBL/GenBank/DDBJ whole genome shotgun (WGS) entry which is preliminary data.</text>
</comment>
<dbReference type="PRINTS" id="PR00080">
    <property type="entry name" value="SDRFAMILY"/>
</dbReference>
<dbReference type="InterPro" id="IPR036291">
    <property type="entry name" value="NAD(P)-bd_dom_sf"/>
</dbReference>
<evidence type="ECO:0000313" key="4">
    <source>
        <dbReference type="Proteomes" id="UP001143362"/>
    </source>
</evidence>
<evidence type="ECO:0000256" key="2">
    <source>
        <dbReference type="ARBA" id="ARBA00023002"/>
    </source>
</evidence>
<name>A0ABT3TMM8_9GAMM</name>
<dbReference type="Proteomes" id="UP001143362">
    <property type="component" value="Unassembled WGS sequence"/>
</dbReference>
<dbReference type="InterPro" id="IPR002347">
    <property type="entry name" value="SDR_fam"/>
</dbReference>
<gene>
    <name evidence="3" type="ORF">EYC98_17070</name>
</gene>
<dbReference type="PANTHER" id="PTHR43296">
    <property type="entry name" value="PEROXISOMAL 2,4-DIENOYL-COA REDUCTASE"/>
    <property type="match status" value="1"/>
</dbReference>
<dbReference type="SUPFAM" id="SSF51735">
    <property type="entry name" value="NAD(P)-binding Rossmann-fold domains"/>
    <property type="match status" value="1"/>
</dbReference>
<proteinExistence type="predicted"/>
<sequence length="262" mass="27482">MEQCMSEFRVDLMAGKVALVTGGGTGIGKVIARQLGLHGARVAICSRKLEVLEATAAELASEGIECIVFQADIRDIEAVERAVAGTLERWGALDILVNNAAGNFPARIEDLSYNAFKTVADIVLQGTFNVTKAVFTAIMKERGGAVINITAPFEHMGVSWQAHAAAAKSGVISFTRSAAAEWAGLGIRVNGIAPGEIGQTEGVDRLADTLTSETQVRRVGSPEDIANAVLFLASDAAAYISGVNLYVDGGSGVDMLKVPVYE</sequence>
<dbReference type="InterPro" id="IPR045017">
    <property type="entry name" value="DECR2-like"/>
</dbReference>
<dbReference type="PANTHER" id="PTHR43296:SF2">
    <property type="entry name" value="PEROXISOMAL 2,4-DIENOYL-COA REDUCTASE [(3E)-ENOYL-COA-PRODUCING]"/>
    <property type="match status" value="1"/>
</dbReference>
<keyword evidence="1" id="KW-0521">NADP</keyword>
<accession>A0ABT3TMM8</accession>
<evidence type="ECO:0000256" key="1">
    <source>
        <dbReference type="ARBA" id="ARBA00022857"/>
    </source>
</evidence>
<dbReference type="Pfam" id="PF13561">
    <property type="entry name" value="adh_short_C2"/>
    <property type="match status" value="1"/>
</dbReference>
<organism evidence="3 4">
    <name type="scientific">Candidatus Litorirhabdus singularis</name>
    <dbReference type="NCBI Taxonomy" id="2518993"/>
    <lineage>
        <taxon>Bacteria</taxon>
        <taxon>Pseudomonadati</taxon>
        <taxon>Pseudomonadota</taxon>
        <taxon>Gammaproteobacteria</taxon>
        <taxon>Cellvibrionales</taxon>
        <taxon>Halieaceae</taxon>
        <taxon>Candidatus Litorirhabdus</taxon>
    </lineage>
</organism>
<dbReference type="Gene3D" id="3.40.50.720">
    <property type="entry name" value="NAD(P)-binding Rossmann-like Domain"/>
    <property type="match status" value="1"/>
</dbReference>
<dbReference type="CDD" id="cd05369">
    <property type="entry name" value="TER_DECR_SDR_a"/>
    <property type="match status" value="1"/>
</dbReference>
<evidence type="ECO:0000313" key="3">
    <source>
        <dbReference type="EMBL" id="MCX2982577.1"/>
    </source>
</evidence>
<keyword evidence="4" id="KW-1185">Reference proteome</keyword>
<dbReference type="EMBL" id="SHNN01000003">
    <property type="protein sequence ID" value="MCX2982577.1"/>
    <property type="molecule type" value="Genomic_DNA"/>
</dbReference>
<dbReference type="PRINTS" id="PR00081">
    <property type="entry name" value="GDHRDH"/>
</dbReference>
<keyword evidence="2" id="KW-0560">Oxidoreductase</keyword>
<protein>
    <submittedName>
        <fullName evidence="3">SDR family oxidoreductase</fullName>
    </submittedName>
</protein>